<evidence type="ECO:0000256" key="1">
    <source>
        <dbReference type="SAM" id="MobiDB-lite"/>
    </source>
</evidence>
<feature type="region of interest" description="Disordered" evidence="1">
    <location>
        <begin position="20"/>
        <end position="90"/>
    </location>
</feature>
<dbReference type="OrthoDB" id="18412at2759"/>
<name>A0A0K9PAR2_ZOSMR</name>
<keyword evidence="3" id="KW-1185">Reference proteome</keyword>
<reference evidence="3" key="1">
    <citation type="journal article" date="2016" name="Nature">
        <title>The genome of the seagrass Zostera marina reveals angiosperm adaptation to the sea.</title>
        <authorList>
            <person name="Olsen J.L."/>
            <person name="Rouze P."/>
            <person name="Verhelst B."/>
            <person name="Lin Y.-C."/>
            <person name="Bayer T."/>
            <person name="Collen J."/>
            <person name="Dattolo E."/>
            <person name="De Paoli E."/>
            <person name="Dittami S."/>
            <person name="Maumus F."/>
            <person name="Michel G."/>
            <person name="Kersting A."/>
            <person name="Lauritano C."/>
            <person name="Lohaus R."/>
            <person name="Toepel M."/>
            <person name="Tonon T."/>
            <person name="Vanneste K."/>
            <person name="Amirebrahimi M."/>
            <person name="Brakel J."/>
            <person name="Bostroem C."/>
            <person name="Chovatia M."/>
            <person name="Grimwood J."/>
            <person name="Jenkins J.W."/>
            <person name="Jueterbock A."/>
            <person name="Mraz A."/>
            <person name="Stam W.T."/>
            <person name="Tice H."/>
            <person name="Bornberg-Bauer E."/>
            <person name="Green P.J."/>
            <person name="Pearson G.A."/>
            <person name="Procaccini G."/>
            <person name="Duarte C.M."/>
            <person name="Schmutz J."/>
            <person name="Reusch T.B.H."/>
            <person name="Van de Peer Y."/>
        </authorList>
    </citation>
    <scope>NUCLEOTIDE SEQUENCE [LARGE SCALE GENOMIC DNA]</scope>
    <source>
        <strain evidence="3">cv. Finnish</strain>
    </source>
</reference>
<evidence type="ECO:0000313" key="3">
    <source>
        <dbReference type="Proteomes" id="UP000036987"/>
    </source>
</evidence>
<evidence type="ECO:0000313" key="2">
    <source>
        <dbReference type="EMBL" id="KMZ65337.1"/>
    </source>
</evidence>
<accession>A0A0K9PAR2</accession>
<dbReference type="EMBL" id="LFYR01001049">
    <property type="protein sequence ID" value="KMZ65337.1"/>
    <property type="molecule type" value="Genomic_DNA"/>
</dbReference>
<feature type="compositionally biased region" description="Low complexity" evidence="1">
    <location>
        <begin position="62"/>
        <end position="76"/>
    </location>
</feature>
<protein>
    <submittedName>
        <fullName evidence="2">Uncharacterized protein</fullName>
    </submittedName>
</protein>
<dbReference type="PANTHER" id="PTHR34670">
    <property type="entry name" value="EXPRESSED PROTEIN"/>
    <property type="match status" value="1"/>
</dbReference>
<dbReference type="AlphaFoldDB" id="A0A0K9PAR2"/>
<dbReference type="Proteomes" id="UP000036987">
    <property type="component" value="Unassembled WGS sequence"/>
</dbReference>
<dbReference type="PANTHER" id="PTHR34670:SF17">
    <property type="entry name" value="OS01G0143900 PROTEIN"/>
    <property type="match status" value="1"/>
</dbReference>
<comment type="caution">
    <text evidence="2">The sequence shown here is derived from an EMBL/GenBank/DDBJ whole genome shotgun (WGS) entry which is preliminary data.</text>
</comment>
<organism evidence="2 3">
    <name type="scientific">Zostera marina</name>
    <name type="common">Eelgrass</name>
    <dbReference type="NCBI Taxonomy" id="29655"/>
    <lineage>
        <taxon>Eukaryota</taxon>
        <taxon>Viridiplantae</taxon>
        <taxon>Streptophyta</taxon>
        <taxon>Embryophyta</taxon>
        <taxon>Tracheophyta</taxon>
        <taxon>Spermatophyta</taxon>
        <taxon>Magnoliopsida</taxon>
        <taxon>Liliopsida</taxon>
        <taxon>Zosteraceae</taxon>
        <taxon>Zostera</taxon>
    </lineage>
</organism>
<sequence>MEGLIPMIYRAIVQYTNGGDLGSEGSSLHRHGADSPSGPYMRLSSGKSDSRKFCQPEHLQVSSESALSSSISSIPPHSRKISTINSGSFP</sequence>
<gene>
    <name evidence="2" type="ORF">ZOSMA_327G00090</name>
</gene>
<proteinExistence type="predicted"/>